<evidence type="ECO:0000313" key="6">
    <source>
        <dbReference type="Proteomes" id="UP001289374"/>
    </source>
</evidence>
<dbReference type="PANTHER" id="PTHR45959">
    <property type="entry name" value="BHLH TRANSCRIPTION FACTOR"/>
    <property type="match status" value="1"/>
</dbReference>
<reference evidence="5" key="1">
    <citation type="submission" date="2020-06" db="EMBL/GenBank/DDBJ databases">
        <authorList>
            <person name="Li T."/>
            <person name="Hu X."/>
            <person name="Zhang T."/>
            <person name="Song X."/>
            <person name="Zhang H."/>
            <person name="Dai N."/>
            <person name="Sheng W."/>
            <person name="Hou X."/>
            <person name="Wei L."/>
        </authorList>
    </citation>
    <scope>NUCLEOTIDE SEQUENCE</scope>
    <source>
        <strain evidence="5">K16</strain>
        <tissue evidence="5">Leaf</tissue>
    </source>
</reference>
<gene>
    <name evidence="5" type="ORF">Sango_1823400</name>
</gene>
<dbReference type="Pfam" id="PF22754">
    <property type="entry name" value="bHLH-TF_ACT-like_plant"/>
    <property type="match status" value="1"/>
</dbReference>
<comment type="subcellular location">
    <subcellularLocation>
        <location evidence="1">Nucleus</location>
    </subcellularLocation>
</comment>
<evidence type="ECO:0000256" key="2">
    <source>
        <dbReference type="ARBA" id="ARBA00023242"/>
    </source>
</evidence>
<dbReference type="InterPro" id="IPR054502">
    <property type="entry name" value="bHLH-TF_ACT-like_plant"/>
</dbReference>
<evidence type="ECO:0000259" key="4">
    <source>
        <dbReference type="Pfam" id="PF22754"/>
    </source>
</evidence>
<dbReference type="AlphaFoldDB" id="A0AAE1WHY9"/>
<accession>A0AAE1WHY9</accession>
<keyword evidence="2" id="KW-0539">Nucleus</keyword>
<keyword evidence="6" id="KW-1185">Reference proteome</keyword>
<name>A0AAE1WHY9_9LAMI</name>
<dbReference type="Proteomes" id="UP001289374">
    <property type="component" value="Unassembled WGS sequence"/>
</dbReference>
<evidence type="ECO:0000313" key="5">
    <source>
        <dbReference type="EMBL" id="KAK4393526.1"/>
    </source>
</evidence>
<feature type="compositionally biased region" description="Low complexity" evidence="3">
    <location>
        <begin position="50"/>
        <end position="59"/>
    </location>
</feature>
<dbReference type="EMBL" id="JACGWL010000010">
    <property type="protein sequence ID" value="KAK4393526.1"/>
    <property type="molecule type" value="Genomic_DNA"/>
</dbReference>
<comment type="caution">
    <text evidence="5">The sequence shown here is derived from an EMBL/GenBank/DDBJ whole genome shotgun (WGS) entry which is preliminary data.</text>
</comment>
<protein>
    <submittedName>
        <fullName evidence="5">Transcription factor</fullName>
    </submittedName>
</protein>
<dbReference type="InterPro" id="IPR052610">
    <property type="entry name" value="bHLH_transcription_regulator"/>
</dbReference>
<proteinExistence type="predicted"/>
<evidence type="ECO:0000256" key="1">
    <source>
        <dbReference type="ARBA" id="ARBA00004123"/>
    </source>
</evidence>
<feature type="region of interest" description="Disordered" evidence="3">
    <location>
        <begin position="27"/>
        <end position="60"/>
    </location>
</feature>
<feature type="domain" description="Plant bHLH transcription factor ACT-like" evidence="4">
    <location>
        <begin position="71"/>
        <end position="140"/>
    </location>
</feature>
<sequence length="150" mass="16297">MDKVLSDAIKYLEYLQQRVKMLEEQAANQTPKSVAAAEKPQTMVADKGSAEGNSGSSSEQRLPEIEARFCNNNIRLKIQCEKVKGVVVKILDEVETLNLGVVSASVAPFGSSALDISIIAEMEKEFSMLPEDVVTALQGALQATVLRNIE</sequence>
<organism evidence="5 6">
    <name type="scientific">Sesamum angolense</name>
    <dbReference type="NCBI Taxonomy" id="2727404"/>
    <lineage>
        <taxon>Eukaryota</taxon>
        <taxon>Viridiplantae</taxon>
        <taxon>Streptophyta</taxon>
        <taxon>Embryophyta</taxon>
        <taxon>Tracheophyta</taxon>
        <taxon>Spermatophyta</taxon>
        <taxon>Magnoliopsida</taxon>
        <taxon>eudicotyledons</taxon>
        <taxon>Gunneridae</taxon>
        <taxon>Pentapetalae</taxon>
        <taxon>asterids</taxon>
        <taxon>lamiids</taxon>
        <taxon>Lamiales</taxon>
        <taxon>Pedaliaceae</taxon>
        <taxon>Sesamum</taxon>
    </lineage>
</organism>
<reference evidence="5" key="2">
    <citation type="journal article" date="2024" name="Plant">
        <title>Genomic evolution and insights into agronomic trait innovations of Sesamum species.</title>
        <authorList>
            <person name="Miao H."/>
            <person name="Wang L."/>
            <person name="Qu L."/>
            <person name="Liu H."/>
            <person name="Sun Y."/>
            <person name="Le M."/>
            <person name="Wang Q."/>
            <person name="Wei S."/>
            <person name="Zheng Y."/>
            <person name="Lin W."/>
            <person name="Duan Y."/>
            <person name="Cao H."/>
            <person name="Xiong S."/>
            <person name="Wang X."/>
            <person name="Wei L."/>
            <person name="Li C."/>
            <person name="Ma Q."/>
            <person name="Ju M."/>
            <person name="Zhao R."/>
            <person name="Li G."/>
            <person name="Mu C."/>
            <person name="Tian Q."/>
            <person name="Mei H."/>
            <person name="Zhang T."/>
            <person name="Gao T."/>
            <person name="Zhang H."/>
        </authorList>
    </citation>
    <scope>NUCLEOTIDE SEQUENCE</scope>
    <source>
        <strain evidence="5">K16</strain>
    </source>
</reference>
<dbReference type="PANTHER" id="PTHR45959:SF2">
    <property type="entry name" value="BHLH TRANSCRIPTION FACTOR"/>
    <property type="match status" value="1"/>
</dbReference>
<evidence type="ECO:0000256" key="3">
    <source>
        <dbReference type="SAM" id="MobiDB-lite"/>
    </source>
</evidence>